<dbReference type="Gene3D" id="3.90.1300.10">
    <property type="entry name" value="Amidase signature (AS) domain"/>
    <property type="match status" value="1"/>
</dbReference>
<dbReference type="EC" id="3.5.1.13" evidence="2"/>
<dbReference type="PANTHER" id="PTHR11895:SF76">
    <property type="entry name" value="INDOLEACETAMIDE HYDROLASE"/>
    <property type="match status" value="1"/>
</dbReference>
<accession>A0A6S7A4Q7</accession>
<dbReference type="InterPro" id="IPR023631">
    <property type="entry name" value="Amidase_dom"/>
</dbReference>
<dbReference type="InterPro" id="IPR000120">
    <property type="entry name" value="Amidase"/>
</dbReference>
<keyword evidence="2" id="KW-0378">Hydrolase</keyword>
<gene>
    <name evidence="2" type="primary">aam_1</name>
    <name evidence="2" type="ORF">LMG3458_02680</name>
</gene>
<dbReference type="PROSITE" id="PS00571">
    <property type="entry name" value="AMIDASES"/>
    <property type="match status" value="1"/>
</dbReference>
<dbReference type="NCBIfam" id="NF005686">
    <property type="entry name" value="PRK07486.1"/>
    <property type="match status" value="1"/>
</dbReference>
<feature type="domain" description="Amidase" evidence="1">
    <location>
        <begin position="38"/>
        <end position="469"/>
    </location>
</feature>
<dbReference type="Pfam" id="PF01425">
    <property type="entry name" value="Amidase"/>
    <property type="match status" value="1"/>
</dbReference>
<dbReference type="PANTHER" id="PTHR11895">
    <property type="entry name" value="TRANSAMIDASE"/>
    <property type="match status" value="1"/>
</dbReference>
<dbReference type="GO" id="GO:0047680">
    <property type="term" value="F:aryl-acylamidase activity"/>
    <property type="evidence" value="ECO:0007669"/>
    <property type="project" value="UniProtKB-EC"/>
</dbReference>
<protein>
    <submittedName>
        <fullName evidence="2">Acylamidase</fullName>
        <ecNumber evidence="2">3.5.1.13</ecNumber>
    </submittedName>
</protein>
<dbReference type="InterPro" id="IPR020556">
    <property type="entry name" value="Amidase_CS"/>
</dbReference>
<evidence type="ECO:0000313" key="3">
    <source>
        <dbReference type="Proteomes" id="UP000494111"/>
    </source>
</evidence>
<evidence type="ECO:0000259" key="1">
    <source>
        <dbReference type="Pfam" id="PF01425"/>
    </source>
</evidence>
<dbReference type="EMBL" id="CADIJO010000008">
    <property type="protein sequence ID" value="CAB3701436.1"/>
    <property type="molecule type" value="Genomic_DNA"/>
</dbReference>
<dbReference type="RefSeq" id="WP_175192211.1">
    <property type="nucleotide sequence ID" value="NZ_CADIJO010000008.1"/>
</dbReference>
<dbReference type="InterPro" id="IPR036928">
    <property type="entry name" value="AS_sf"/>
</dbReference>
<reference evidence="2 3" key="1">
    <citation type="submission" date="2020-04" db="EMBL/GenBank/DDBJ databases">
        <authorList>
            <person name="De Canck E."/>
        </authorList>
    </citation>
    <scope>NUCLEOTIDE SEQUENCE [LARGE SCALE GENOMIC DNA]</scope>
    <source>
        <strain evidence="2 3">LMG 3458</strain>
    </source>
</reference>
<organism evidence="2 3">
    <name type="scientific">Achromobacter deleyi</name>
    <dbReference type="NCBI Taxonomy" id="1353891"/>
    <lineage>
        <taxon>Bacteria</taxon>
        <taxon>Pseudomonadati</taxon>
        <taxon>Pseudomonadota</taxon>
        <taxon>Betaproteobacteria</taxon>
        <taxon>Burkholderiales</taxon>
        <taxon>Alcaligenaceae</taxon>
        <taxon>Achromobacter</taxon>
    </lineage>
</organism>
<dbReference type="Proteomes" id="UP000494111">
    <property type="component" value="Unassembled WGS sequence"/>
</dbReference>
<name>A0A6S7A4Q7_9BURK</name>
<dbReference type="AlphaFoldDB" id="A0A6S7A4Q7"/>
<dbReference type="SUPFAM" id="SSF75304">
    <property type="entry name" value="Amidase signature (AS) enzymes"/>
    <property type="match status" value="1"/>
</dbReference>
<proteinExistence type="predicted"/>
<sequence length="492" mass="53811">MQHRTPPTAPLGRLNDIVAMPAHALSDAIRQRRVSCREVMSAYLQHIDAVNPQLNAIVARRDADELLREADERDAQLAAGQWLGWLHGLPQAPKDLTAVRGMVTSMGSLVYKDHVSPHDSILVERMRAAGAIFIGRSNVPEFGLGSHTYNQVYGTTLNPYDRSRTAGGSSGGAAAALAARLLPVADGSDFGGSLRNPAAFCNVYGMRPSAGRVPYGPSNEVFLKQLSYEGPMGRTPRDVARMLSVMAGPDARVPLSLGDDPAVFAQPLDADLRGTRIGWLGDWNGYLPMEPGILGLCEQALSGLQAVGCEVDAYRVPFDPARLWRIWLAHRHLMVGGQFHGLVRDPETRKLVKPALIWEVEGLDGMTAHQVFQATEERSAWYQTVLAMFQDVDFLAVPTAQVFPFDAQLDWPKEIAGRSMDTYHRWMETVTPWTLAGCPVISVPVGFGAAGLPMGMQLIGPPRGDLAVLRLAHAYEQVRDWVGERSPQGLWE</sequence>
<evidence type="ECO:0000313" key="2">
    <source>
        <dbReference type="EMBL" id="CAB3701436.1"/>
    </source>
</evidence>